<name>A0A6C0GD67_9BACT</name>
<dbReference type="Proteomes" id="UP000480178">
    <property type="component" value="Chromosome"/>
</dbReference>
<dbReference type="KEGG" id="rhoz:GXP67_04120"/>
<evidence type="ECO:0000313" key="1">
    <source>
        <dbReference type="EMBL" id="QHT65911.1"/>
    </source>
</evidence>
<dbReference type="EMBL" id="CP048222">
    <property type="protein sequence ID" value="QHT65911.1"/>
    <property type="molecule type" value="Genomic_DNA"/>
</dbReference>
<dbReference type="RefSeq" id="WP_162441984.1">
    <property type="nucleotide sequence ID" value="NZ_CP048222.1"/>
</dbReference>
<organism evidence="1 2">
    <name type="scientific">Rhodocytophaga rosea</name>
    <dbReference type="NCBI Taxonomy" id="2704465"/>
    <lineage>
        <taxon>Bacteria</taxon>
        <taxon>Pseudomonadati</taxon>
        <taxon>Bacteroidota</taxon>
        <taxon>Cytophagia</taxon>
        <taxon>Cytophagales</taxon>
        <taxon>Rhodocytophagaceae</taxon>
        <taxon>Rhodocytophaga</taxon>
    </lineage>
</organism>
<dbReference type="AlphaFoldDB" id="A0A6C0GD67"/>
<reference evidence="1 2" key="1">
    <citation type="submission" date="2020-01" db="EMBL/GenBank/DDBJ databases">
        <authorList>
            <person name="Kim M.K."/>
        </authorList>
    </citation>
    <scope>NUCLEOTIDE SEQUENCE [LARGE SCALE GENOMIC DNA]</scope>
    <source>
        <strain evidence="1 2">172606-1</strain>
    </source>
</reference>
<accession>A0A6C0GD67</accession>
<sequence length="162" mass="19318">MEGNHLVLTEKLHPTFQANAEYHFCEYTLLEAEDINFNELLSLMNDGEEAEIEINHYKVDSVLTISTIKKQYQFFSRKIEQNFRKYSYEELKELVVTFEKSLNNFLANSTHVQGKFDKIYTRLGHEIKLRTDLQRRNSLNKCEIEKLVMLRHLANLIELEWD</sequence>
<gene>
    <name evidence="1" type="ORF">GXP67_04120</name>
</gene>
<proteinExistence type="predicted"/>
<evidence type="ECO:0000313" key="2">
    <source>
        <dbReference type="Proteomes" id="UP000480178"/>
    </source>
</evidence>
<protein>
    <submittedName>
        <fullName evidence="1">Uncharacterized protein</fullName>
    </submittedName>
</protein>
<keyword evidence="2" id="KW-1185">Reference proteome</keyword>